<feature type="transmembrane region" description="Helical" evidence="7">
    <location>
        <begin position="147"/>
        <end position="167"/>
    </location>
</feature>
<evidence type="ECO:0000256" key="4">
    <source>
        <dbReference type="ARBA" id="ARBA00022692"/>
    </source>
</evidence>
<feature type="transmembrane region" description="Helical" evidence="7">
    <location>
        <begin position="240"/>
        <end position="264"/>
    </location>
</feature>
<comment type="caution">
    <text evidence="9">The sequence shown here is derived from an EMBL/GenBank/DDBJ whole genome shotgun (WGS) entry which is preliminary data.</text>
</comment>
<dbReference type="PROSITE" id="PS50850">
    <property type="entry name" value="MFS"/>
    <property type="match status" value="1"/>
</dbReference>
<dbReference type="PANTHER" id="PTHR23517">
    <property type="entry name" value="RESISTANCE PROTEIN MDTM, PUTATIVE-RELATED-RELATED"/>
    <property type="match status" value="1"/>
</dbReference>
<feature type="transmembrane region" description="Helical" evidence="7">
    <location>
        <begin position="107"/>
        <end position="126"/>
    </location>
</feature>
<sequence length="420" mass="46130">MEATIKKKIDKKVLRSPFVMQLLFIMFFVEFVKGALIITFLPVYMETVLGATGLVIGWTLAVQYIGDNLLRTPIGWFIDKIGYRVVMLAGLLSTFGSVGIIASTSNYYWIIAACALLGIGTAPLWPCVITGTTEIAGEESRGTIMSVVYMAWLGGVGLGPFVITYFMSGTYGTAFRLLIAMMVAVLLVGLFLPGHRKGVHGAERSKEEEPSKASHKQLPRMERIRRYLAEARSSMTLSPLMFPAMFAQTFALGLLTPVLTLYALNELQLTNSQFRFFLLAGGAVTVLFLIPVGKLVDRWGTKWFLHVGFLLSAIVLTAFTYVHELSSLFVLVALLGIGYALIIPSWNALIAAAIPPAKRGAVWGFFLTIEGLGTTIGPIVSGKLWDMFRPHGPFVASGIVLFLLWIVHIAISQERKVLLR</sequence>
<feature type="transmembrane region" description="Helical" evidence="7">
    <location>
        <begin position="303"/>
        <end position="322"/>
    </location>
</feature>
<comment type="subcellular location">
    <subcellularLocation>
        <location evidence="1">Cell membrane</location>
        <topology evidence="1">Multi-pass membrane protein</topology>
    </subcellularLocation>
</comment>
<feature type="transmembrane region" description="Helical" evidence="7">
    <location>
        <begin position="328"/>
        <end position="349"/>
    </location>
</feature>
<feature type="transmembrane region" description="Helical" evidence="7">
    <location>
        <begin position="21"/>
        <end position="41"/>
    </location>
</feature>
<dbReference type="Gene3D" id="1.20.1250.20">
    <property type="entry name" value="MFS general substrate transporter like domains"/>
    <property type="match status" value="2"/>
</dbReference>
<feature type="transmembrane region" description="Helical" evidence="7">
    <location>
        <begin position="47"/>
        <end position="69"/>
    </location>
</feature>
<feature type="transmembrane region" description="Helical" evidence="7">
    <location>
        <begin position="361"/>
        <end position="380"/>
    </location>
</feature>
<accession>A0A329MKN4</accession>
<keyword evidence="5 7" id="KW-1133">Transmembrane helix</keyword>
<gene>
    <name evidence="9" type="ORF">DQG23_18230</name>
</gene>
<evidence type="ECO:0000256" key="6">
    <source>
        <dbReference type="ARBA" id="ARBA00023136"/>
    </source>
</evidence>
<dbReference type="Pfam" id="PF07690">
    <property type="entry name" value="MFS_1"/>
    <property type="match status" value="2"/>
</dbReference>
<dbReference type="InterPro" id="IPR050171">
    <property type="entry name" value="MFS_Transporters"/>
</dbReference>
<evidence type="ECO:0000259" key="8">
    <source>
        <dbReference type="PROSITE" id="PS50850"/>
    </source>
</evidence>
<feature type="transmembrane region" description="Helical" evidence="7">
    <location>
        <begin position="81"/>
        <end position="101"/>
    </location>
</feature>
<evidence type="ECO:0000313" key="10">
    <source>
        <dbReference type="Proteomes" id="UP000250369"/>
    </source>
</evidence>
<feature type="transmembrane region" description="Helical" evidence="7">
    <location>
        <begin position="173"/>
        <end position="192"/>
    </location>
</feature>
<dbReference type="GO" id="GO:0005886">
    <property type="term" value="C:plasma membrane"/>
    <property type="evidence" value="ECO:0007669"/>
    <property type="project" value="UniProtKB-SubCell"/>
</dbReference>
<feature type="domain" description="Major facilitator superfamily (MFS) profile" evidence="8">
    <location>
        <begin position="19"/>
        <end position="416"/>
    </location>
</feature>
<keyword evidence="3" id="KW-1003">Cell membrane</keyword>
<keyword evidence="4 7" id="KW-0812">Transmembrane</keyword>
<dbReference type="EMBL" id="QMFB01000010">
    <property type="protein sequence ID" value="RAV19866.1"/>
    <property type="molecule type" value="Genomic_DNA"/>
</dbReference>
<dbReference type="OrthoDB" id="9815817at2"/>
<evidence type="ECO:0000256" key="1">
    <source>
        <dbReference type="ARBA" id="ARBA00004651"/>
    </source>
</evidence>
<dbReference type="Proteomes" id="UP000250369">
    <property type="component" value="Unassembled WGS sequence"/>
</dbReference>
<dbReference type="RefSeq" id="WP_113032296.1">
    <property type="nucleotide sequence ID" value="NZ_QMFB01000010.1"/>
</dbReference>
<evidence type="ECO:0000256" key="3">
    <source>
        <dbReference type="ARBA" id="ARBA00022475"/>
    </source>
</evidence>
<dbReference type="InterPro" id="IPR036259">
    <property type="entry name" value="MFS_trans_sf"/>
</dbReference>
<dbReference type="CDD" id="cd17325">
    <property type="entry name" value="MFS_MdtG_SLC18_like"/>
    <property type="match status" value="1"/>
</dbReference>
<evidence type="ECO:0000313" key="9">
    <source>
        <dbReference type="EMBL" id="RAV19866.1"/>
    </source>
</evidence>
<dbReference type="GO" id="GO:0022857">
    <property type="term" value="F:transmembrane transporter activity"/>
    <property type="evidence" value="ECO:0007669"/>
    <property type="project" value="InterPro"/>
</dbReference>
<keyword evidence="2" id="KW-0813">Transport</keyword>
<organism evidence="9 10">
    <name type="scientific">Paenibacillus contaminans</name>
    <dbReference type="NCBI Taxonomy" id="450362"/>
    <lineage>
        <taxon>Bacteria</taxon>
        <taxon>Bacillati</taxon>
        <taxon>Bacillota</taxon>
        <taxon>Bacilli</taxon>
        <taxon>Bacillales</taxon>
        <taxon>Paenibacillaceae</taxon>
        <taxon>Paenibacillus</taxon>
    </lineage>
</organism>
<dbReference type="InterPro" id="IPR011701">
    <property type="entry name" value="MFS"/>
</dbReference>
<feature type="transmembrane region" description="Helical" evidence="7">
    <location>
        <begin position="392"/>
        <end position="411"/>
    </location>
</feature>
<evidence type="ECO:0000256" key="7">
    <source>
        <dbReference type="SAM" id="Phobius"/>
    </source>
</evidence>
<proteinExistence type="predicted"/>
<dbReference type="SUPFAM" id="SSF103473">
    <property type="entry name" value="MFS general substrate transporter"/>
    <property type="match status" value="1"/>
</dbReference>
<keyword evidence="10" id="KW-1185">Reference proteome</keyword>
<keyword evidence="6 7" id="KW-0472">Membrane</keyword>
<feature type="transmembrane region" description="Helical" evidence="7">
    <location>
        <begin position="276"/>
        <end position="296"/>
    </location>
</feature>
<protein>
    <submittedName>
        <fullName evidence="9">MFS transporter</fullName>
    </submittedName>
</protein>
<reference evidence="9 10" key="1">
    <citation type="journal article" date="2009" name="Int. J. Syst. Evol. Microbiol.">
        <title>Paenibacillus contaminans sp. nov., isolated from a contaminated laboratory plate.</title>
        <authorList>
            <person name="Chou J.H."/>
            <person name="Lee J.H."/>
            <person name="Lin M.C."/>
            <person name="Chang P.S."/>
            <person name="Arun A.B."/>
            <person name="Young C.C."/>
            <person name="Chen W.M."/>
        </authorList>
    </citation>
    <scope>NUCLEOTIDE SEQUENCE [LARGE SCALE GENOMIC DNA]</scope>
    <source>
        <strain evidence="9 10">CKOBP-6</strain>
    </source>
</reference>
<evidence type="ECO:0000256" key="2">
    <source>
        <dbReference type="ARBA" id="ARBA00022448"/>
    </source>
</evidence>
<name>A0A329MKN4_9BACL</name>
<dbReference type="InterPro" id="IPR020846">
    <property type="entry name" value="MFS_dom"/>
</dbReference>
<evidence type="ECO:0000256" key="5">
    <source>
        <dbReference type="ARBA" id="ARBA00022989"/>
    </source>
</evidence>
<dbReference type="AlphaFoldDB" id="A0A329MKN4"/>